<dbReference type="NCBIfam" id="NF012229">
    <property type="entry name" value="bla_class_B_core"/>
    <property type="match status" value="1"/>
</dbReference>
<protein>
    <recommendedName>
        <fullName evidence="6">beta-lactamase</fullName>
        <ecNumber evidence="6">3.5.2.6</ecNumber>
    </recommendedName>
</protein>
<dbReference type="GO" id="GO:0046677">
    <property type="term" value="P:response to antibiotic"/>
    <property type="evidence" value="ECO:0007669"/>
    <property type="project" value="UniProtKB-KW"/>
</dbReference>
<dbReference type="Proteomes" id="UP000035213">
    <property type="component" value="Chromosome"/>
</dbReference>
<evidence type="ECO:0000256" key="8">
    <source>
        <dbReference type="ARBA" id="ARBA00022729"/>
    </source>
</evidence>
<dbReference type="InterPro" id="IPR001279">
    <property type="entry name" value="Metallo-B-lactamas"/>
</dbReference>
<dbReference type="NCBIfam" id="NF012149">
    <property type="entry name" value="blaIND"/>
    <property type="match status" value="1"/>
</dbReference>
<dbReference type="PATRIC" id="fig|1324352.5.peg.3802"/>
<dbReference type="InterPro" id="IPR050855">
    <property type="entry name" value="NDM-1-like"/>
</dbReference>
<keyword evidence="7" id="KW-0479">Metal-binding</keyword>
<dbReference type="PROSITE" id="PS00744">
    <property type="entry name" value="BETA_LACTAMASE_B_2"/>
    <property type="match status" value="1"/>
</dbReference>
<evidence type="ECO:0000256" key="13">
    <source>
        <dbReference type="SAM" id="SignalP"/>
    </source>
</evidence>
<dbReference type="GO" id="GO:0042597">
    <property type="term" value="C:periplasmic space"/>
    <property type="evidence" value="ECO:0007669"/>
    <property type="project" value="UniProtKB-SubCell"/>
</dbReference>
<feature type="chain" id="PRO_5005184845" description="beta-lactamase" evidence="13">
    <location>
        <begin position="21"/>
        <end position="240"/>
    </location>
</feature>
<evidence type="ECO:0000256" key="1">
    <source>
        <dbReference type="ARBA" id="ARBA00001526"/>
    </source>
</evidence>
<keyword evidence="12" id="KW-0046">Antibiotic resistance</keyword>
<evidence type="ECO:0000313" key="16">
    <source>
        <dbReference type="Proteomes" id="UP000035213"/>
    </source>
</evidence>
<gene>
    <name evidence="15" type="ORF">OK18_18160</name>
</gene>
<evidence type="ECO:0000256" key="5">
    <source>
        <dbReference type="ARBA" id="ARBA00011245"/>
    </source>
</evidence>
<evidence type="ECO:0000256" key="7">
    <source>
        <dbReference type="ARBA" id="ARBA00022723"/>
    </source>
</evidence>
<dbReference type="PANTHER" id="PTHR42951:SF4">
    <property type="entry name" value="ACYL-COENZYME A THIOESTERASE MBLAC2"/>
    <property type="match status" value="1"/>
</dbReference>
<dbReference type="InterPro" id="IPR001018">
    <property type="entry name" value="Beta-lactamase_class-B_CS"/>
</dbReference>
<evidence type="ECO:0000256" key="11">
    <source>
        <dbReference type="ARBA" id="ARBA00022833"/>
    </source>
</evidence>
<dbReference type="InterPro" id="IPR058237">
    <property type="entry name" value="IND-1"/>
</dbReference>
<dbReference type="STRING" id="1324352.OK18_18160"/>
<accession>A0A0G3M807</accession>
<feature type="domain" description="Metallo-beta-lactamase" evidence="14">
    <location>
        <begin position="51"/>
        <end position="221"/>
    </location>
</feature>
<dbReference type="SUPFAM" id="SSF56281">
    <property type="entry name" value="Metallo-hydrolase/oxidoreductase"/>
    <property type="match status" value="1"/>
</dbReference>
<dbReference type="GO" id="GO:0008800">
    <property type="term" value="F:beta-lactamase activity"/>
    <property type="evidence" value="ECO:0007669"/>
    <property type="project" value="UniProtKB-EC"/>
</dbReference>
<dbReference type="AlphaFoldDB" id="A0A0G3M807"/>
<evidence type="ECO:0000256" key="12">
    <source>
        <dbReference type="ARBA" id="ARBA00023251"/>
    </source>
</evidence>
<dbReference type="InterPro" id="IPR036866">
    <property type="entry name" value="RibonucZ/Hydroxyglut_hydro"/>
</dbReference>
<evidence type="ECO:0000313" key="15">
    <source>
        <dbReference type="EMBL" id="AKK75029.1"/>
    </source>
</evidence>
<dbReference type="SMR" id="A0A0G3M807"/>
<dbReference type="GO" id="GO:0017001">
    <property type="term" value="P:antibiotic catabolic process"/>
    <property type="evidence" value="ECO:0007669"/>
    <property type="project" value="InterPro"/>
</dbReference>
<dbReference type="PANTHER" id="PTHR42951">
    <property type="entry name" value="METALLO-BETA-LACTAMASE DOMAIN-CONTAINING"/>
    <property type="match status" value="1"/>
</dbReference>
<dbReference type="InterPro" id="IPR058199">
    <property type="entry name" value="BlaB//VIM/IMP-1"/>
</dbReference>
<comment type="cofactor">
    <cofactor evidence="2">
        <name>Zn(2+)</name>
        <dbReference type="ChEBI" id="CHEBI:29105"/>
    </cofactor>
</comment>
<keyword evidence="10" id="KW-0378">Hydrolase</keyword>
<reference evidence="15 16" key="1">
    <citation type="submission" date="2014-11" db="EMBL/GenBank/DDBJ databases">
        <authorList>
            <person name="Park G.-S."/>
            <person name="Hong S.-J."/>
            <person name="Jung B.K."/>
            <person name="Khan A.R."/>
            <person name="Kwak Y."/>
            <person name="Shin J.-H."/>
        </authorList>
    </citation>
    <scope>NUCLEOTIDE SEQUENCE [LARGE SCALE GENOMIC DNA]</scope>
    <source>
        <strain evidence="15 16">DSM 27622</strain>
    </source>
</reference>
<evidence type="ECO:0000256" key="9">
    <source>
        <dbReference type="ARBA" id="ARBA00022764"/>
    </source>
</evidence>
<organism evidence="15 16">
    <name type="scientific">Chryseobacterium gallinarum</name>
    <dbReference type="NCBI Taxonomy" id="1324352"/>
    <lineage>
        <taxon>Bacteria</taxon>
        <taxon>Pseudomonadati</taxon>
        <taxon>Bacteroidota</taxon>
        <taxon>Flavobacteriia</taxon>
        <taxon>Flavobacteriales</taxon>
        <taxon>Weeksellaceae</taxon>
        <taxon>Chryseobacterium group</taxon>
        <taxon>Chryseobacterium</taxon>
    </lineage>
</organism>
<dbReference type="GO" id="GO:0008270">
    <property type="term" value="F:zinc ion binding"/>
    <property type="evidence" value="ECO:0007669"/>
    <property type="project" value="InterPro"/>
</dbReference>
<keyword evidence="9" id="KW-0574">Periplasm</keyword>
<dbReference type="EC" id="3.5.2.6" evidence="6"/>
<comment type="similarity">
    <text evidence="4">Belongs to the metallo-beta-lactamase superfamily. Class-B beta-lactamase family.</text>
</comment>
<dbReference type="NCBIfam" id="NF033088">
    <property type="entry name" value="bla_subclass_B1"/>
    <property type="match status" value="1"/>
</dbReference>
<name>A0A0G3M807_CHRGL</name>
<comment type="subcellular location">
    <subcellularLocation>
        <location evidence="3">Periplasm</location>
    </subcellularLocation>
</comment>
<evidence type="ECO:0000256" key="2">
    <source>
        <dbReference type="ARBA" id="ARBA00001947"/>
    </source>
</evidence>
<dbReference type="KEGG" id="cgn:OK18_18160"/>
<dbReference type="Pfam" id="PF00753">
    <property type="entry name" value="Lactamase_B"/>
    <property type="match status" value="1"/>
</dbReference>
<proteinExistence type="inferred from homology"/>
<evidence type="ECO:0000256" key="3">
    <source>
        <dbReference type="ARBA" id="ARBA00004418"/>
    </source>
</evidence>
<evidence type="ECO:0000259" key="14">
    <source>
        <dbReference type="SMART" id="SM00849"/>
    </source>
</evidence>
<sequence>MKKSIRFFAIAFLLSSLAHAQAVRDFVIEPPIQPNLYIYKTFGVFGGKEYSANAVYLITKKGVVLFDVPWQKTEYQSLMDTIKKRHNLPVIAVFATHSHDDRAGDLSFYNAKGIKTYATAKTNELLKKEGKATSTEIIITGKPYRIGGEEFIVDFLGEGHTADNVVVWFPKYKVLDGGCLVKSRTATDLGYTGEANVAQWPQTIARLKSKYGKAALVIPGHDEWKGGGHIERTEELLNKK</sequence>
<dbReference type="EMBL" id="CP009928">
    <property type="protein sequence ID" value="AKK75029.1"/>
    <property type="molecule type" value="Genomic_DNA"/>
</dbReference>
<comment type="catalytic activity">
    <reaction evidence="1">
        <text>a beta-lactam + H2O = a substituted beta-amino acid</text>
        <dbReference type="Rhea" id="RHEA:20401"/>
        <dbReference type="ChEBI" id="CHEBI:15377"/>
        <dbReference type="ChEBI" id="CHEBI:35627"/>
        <dbReference type="ChEBI" id="CHEBI:140347"/>
        <dbReference type="EC" id="3.5.2.6"/>
    </reaction>
</comment>
<evidence type="ECO:0000256" key="4">
    <source>
        <dbReference type="ARBA" id="ARBA00005250"/>
    </source>
</evidence>
<dbReference type="Gene3D" id="3.60.15.10">
    <property type="entry name" value="Ribonuclease Z/Hydroxyacylglutathione hydrolase-like"/>
    <property type="match status" value="1"/>
</dbReference>
<evidence type="ECO:0000256" key="10">
    <source>
        <dbReference type="ARBA" id="ARBA00022801"/>
    </source>
</evidence>
<dbReference type="OrthoDB" id="9769598at2"/>
<evidence type="ECO:0000256" key="6">
    <source>
        <dbReference type="ARBA" id="ARBA00012865"/>
    </source>
</evidence>
<keyword evidence="8 13" id="KW-0732">Signal</keyword>
<feature type="signal peptide" evidence="13">
    <location>
        <begin position="1"/>
        <end position="20"/>
    </location>
</feature>
<dbReference type="RefSeq" id="WP_053329426.1">
    <property type="nucleotide sequence ID" value="NZ_CP009928.1"/>
</dbReference>
<dbReference type="NCBIfam" id="NF012146">
    <property type="entry name" value="blaB-IND-MUS"/>
    <property type="match status" value="1"/>
</dbReference>
<keyword evidence="11" id="KW-0862">Zinc</keyword>
<dbReference type="SMART" id="SM00849">
    <property type="entry name" value="Lactamase_B"/>
    <property type="match status" value="1"/>
</dbReference>
<comment type="subunit">
    <text evidence="5">Monomer.</text>
</comment>